<sequence>MTKSKRPLITSGALSGSYANSMKIGADKLRKKAETAAGVYGQPLDSWYHTPEISVRGV</sequence>
<keyword evidence="2" id="KW-1185">Reference proteome</keyword>
<dbReference type="RefSeq" id="WP_193992941.1">
    <property type="nucleotide sequence ID" value="NZ_JADEXP010000068.1"/>
</dbReference>
<evidence type="ECO:0000313" key="2">
    <source>
        <dbReference type="Proteomes" id="UP000615026"/>
    </source>
</evidence>
<reference evidence="1" key="1">
    <citation type="submission" date="2020-10" db="EMBL/GenBank/DDBJ databases">
        <authorList>
            <person name="Castelo-Branco R."/>
            <person name="Eusebio N."/>
            <person name="Adriana R."/>
            <person name="Vieira A."/>
            <person name="Brugerolle De Fraissinette N."/>
            <person name="Rezende De Castro R."/>
            <person name="Schneider M.P."/>
            <person name="Vasconcelos V."/>
            <person name="Leao P.N."/>
        </authorList>
    </citation>
    <scope>NUCLEOTIDE SEQUENCE</scope>
    <source>
        <strain evidence="1">LEGE 11479</strain>
    </source>
</reference>
<organism evidence="1 2">
    <name type="scientific">Leptolyngbya cf. ectocarpi LEGE 11479</name>
    <dbReference type="NCBI Taxonomy" id="1828722"/>
    <lineage>
        <taxon>Bacteria</taxon>
        <taxon>Bacillati</taxon>
        <taxon>Cyanobacteriota</taxon>
        <taxon>Cyanophyceae</taxon>
        <taxon>Leptolyngbyales</taxon>
        <taxon>Leptolyngbyaceae</taxon>
        <taxon>Leptolyngbya group</taxon>
        <taxon>Leptolyngbya</taxon>
    </lineage>
</organism>
<dbReference type="AlphaFoldDB" id="A0A928X114"/>
<evidence type="ECO:0000313" key="1">
    <source>
        <dbReference type="EMBL" id="MBE9066967.1"/>
    </source>
</evidence>
<accession>A0A928X114</accession>
<gene>
    <name evidence="1" type="ORF">IQ260_09900</name>
</gene>
<comment type="caution">
    <text evidence="1">The sequence shown here is derived from an EMBL/GenBank/DDBJ whole genome shotgun (WGS) entry which is preliminary data.</text>
</comment>
<proteinExistence type="predicted"/>
<dbReference type="Proteomes" id="UP000615026">
    <property type="component" value="Unassembled WGS sequence"/>
</dbReference>
<name>A0A928X114_LEPEC</name>
<protein>
    <submittedName>
        <fullName evidence="1">Uncharacterized protein</fullName>
    </submittedName>
</protein>
<dbReference type="EMBL" id="JADEXP010000068">
    <property type="protein sequence ID" value="MBE9066967.1"/>
    <property type="molecule type" value="Genomic_DNA"/>
</dbReference>